<feature type="transmembrane region" description="Helical" evidence="5">
    <location>
        <begin position="127"/>
        <end position="147"/>
    </location>
</feature>
<evidence type="ECO:0000313" key="7">
    <source>
        <dbReference type="Proteomes" id="UP000266482"/>
    </source>
</evidence>
<feature type="transmembrane region" description="Helical" evidence="5">
    <location>
        <begin position="90"/>
        <end position="115"/>
    </location>
</feature>
<feature type="transmembrane region" description="Helical" evidence="5">
    <location>
        <begin position="9"/>
        <end position="28"/>
    </location>
</feature>
<evidence type="ECO:0000313" key="6">
    <source>
        <dbReference type="EMBL" id="RIX50491.1"/>
    </source>
</evidence>
<dbReference type="Proteomes" id="UP000266482">
    <property type="component" value="Unassembled WGS sequence"/>
</dbReference>
<name>A0A3A1UST8_9BACL</name>
<keyword evidence="2 5" id="KW-0812">Transmembrane</keyword>
<dbReference type="PANTHER" id="PTHR39157">
    <property type="entry name" value="INTEGRAL MEMBRANE PROTEIN-RELATED"/>
    <property type="match status" value="1"/>
</dbReference>
<dbReference type="EMBL" id="QXQA01000014">
    <property type="protein sequence ID" value="RIX50491.1"/>
    <property type="molecule type" value="Genomic_DNA"/>
</dbReference>
<reference evidence="6 7" key="1">
    <citation type="submission" date="2018-09" db="EMBL/GenBank/DDBJ databases">
        <title>Paenibacillus aracenensis nov. sp. isolated from a cave in southern Spain.</title>
        <authorList>
            <person name="Jurado V."/>
            <person name="Gutierrez-Patricio S."/>
            <person name="Gonzalez-Pimentel J.L."/>
            <person name="Miller A.Z."/>
            <person name="Laiz L."/>
            <person name="Saiz-Jimenez C."/>
        </authorList>
    </citation>
    <scope>NUCLEOTIDE SEQUENCE [LARGE SCALE GENOMIC DNA]</scope>
    <source>
        <strain evidence="6 7">DSM 22867</strain>
    </source>
</reference>
<keyword evidence="3 5" id="KW-1133">Transmembrane helix</keyword>
<organism evidence="6 7">
    <name type="scientific">Paenibacillus nanensis</name>
    <dbReference type="NCBI Taxonomy" id="393251"/>
    <lineage>
        <taxon>Bacteria</taxon>
        <taxon>Bacillati</taxon>
        <taxon>Bacillota</taxon>
        <taxon>Bacilli</taxon>
        <taxon>Bacillales</taxon>
        <taxon>Paenibacillaceae</taxon>
        <taxon>Paenibacillus</taxon>
    </lineage>
</organism>
<dbReference type="GO" id="GO:0016020">
    <property type="term" value="C:membrane"/>
    <property type="evidence" value="ECO:0007669"/>
    <property type="project" value="UniProtKB-SubCell"/>
</dbReference>
<sequence length="183" mass="19820">MMMKFLRENVYAAGLLVIIRWVVGLAWIEAGFHKLKDGFDAAGFLKGAIANPVLDKATGEMVYPNFVNFIEHFALPNVKLINFLIPVGELLVGIGLLVGGLTAIAAFFGLLMNFMFLYAGTVSTNPWLVMLGGIVMMAGANAGKFGLDYYLLPLLRKTFARIRKGGTEKKGGTQAPNLPKAAH</sequence>
<evidence type="ECO:0000256" key="3">
    <source>
        <dbReference type="ARBA" id="ARBA00022989"/>
    </source>
</evidence>
<dbReference type="AlphaFoldDB" id="A0A3A1UST8"/>
<comment type="caution">
    <text evidence="6">The sequence shown here is derived from an EMBL/GenBank/DDBJ whole genome shotgun (WGS) entry which is preliminary data.</text>
</comment>
<keyword evidence="4 5" id="KW-0472">Membrane</keyword>
<evidence type="ECO:0000256" key="5">
    <source>
        <dbReference type="SAM" id="Phobius"/>
    </source>
</evidence>
<dbReference type="OrthoDB" id="26941at2"/>
<dbReference type="PANTHER" id="PTHR39157:SF1">
    <property type="entry name" value="DOXX FAMILY PROTEIN"/>
    <property type="match status" value="1"/>
</dbReference>
<comment type="subcellular location">
    <subcellularLocation>
        <location evidence="1">Membrane</location>
        <topology evidence="1">Multi-pass membrane protein</topology>
    </subcellularLocation>
</comment>
<dbReference type="Pfam" id="PF07681">
    <property type="entry name" value="DoxX"/>
    <property type="match status" value="1"/>
</dbReference>
<protein>
    <submittedName>
        <fullName evidence="6">DoxX family protein</fullName>
    </submittedName>
</protein>
<dbReference type="InterPro" id="IPR032808">
    <property type="entry name" value="DoxX"/>
</dbReference>
<evidence type="ECO:0000256" key="2">
    <source>
        <dbReference type="ARBA" id="ARBA00022692"/>
    </source>
</evidence>
<evidence type="ECO:0000256" key="1">
    <source>
        <dbReference type="ARBA" id="ARBA00004141"/>
    </source>
</evidence>
<evidence type="ECO:0000256" key="4">
    <source>
        <dbReference type="ARBA" id="ARBA00023136"/>
    </source>
</evidence>
<gene>
    <name evidence="6" type="ORF">D3P08_19585</name>
</gene>
<dbReference type="RefSeq" id="WP_119601692.1">
    <property type="nucleotide sequence ID" value="NZ_QXQA01000014.1"/>
</dbReference>
<keyword evidence="7" id="KW-1185">Reference proteome</keyword>
<accession>A0A3A1UST8</accession>
<proteinExistence type="predicted"/>